<accession>A0A4U8UXJ7</accession>
<keyword evidence="13" id="KW-0539">Nucleus</keyword>
<evidence type="ECO:0000256" key="10">
    <source>
        <dbReference type="ARBA" id="ARBA00023010"/>
    </source>
</evidence>
<dbReference type="Gene3D" id="2.130.10.10">
    <property type="entry name" value="YVTN repeat-like/Quinoprotein amine dehydrogenase"/>
    <property type="match status" value="1"/>
</dbReference>
<dbReference type="InterPro" id="IPR037363">
    <property type="entry name" value="Sec13/Seh1_fam"/>
</dbReference>
<keyword evidence="16" id="KW-1185">Reference proteome</keyword>
<dbReference type="STRING" id="34508.A0A4U8UXJ7"/>
<feature type="repeat" description="WD" evidence="14">
    <location>
        <begin position="53"/>
        <end position="87"/>
    </location>
</feature>
<evidence type="ECO:0000256" key="6">
    <source>
        <dbReference type="ARBA" id="ARBA00022574"/>
    </source>
</evidence>
<keyword evidence="10" id="KW-0811">Translocation</keyword>
<evidence type="ECO:0000256" key="1">
    <source>
        <dbReference type="ARBA" id="ARBA00004371"/>
    </source>
</evidence>
<dbReference type="OrthoDB" id="364224at2759"/>
<evidence type="ECO:0000256" key="4">
    <source>
        <dbReference type="ARBA" id="ARBA00019195"/>
    </source>
</evidence>
<dbReference type="GO" id="GO:0006606">
    <property type="term" value="P:protein import into nucleus"/>
    <property type="evidence" value="ECO:0007669"/>
    <property type="project" value="TreeGrafter"/>
</dbReference>
<dbReference type="GO" id="GO:0005764">
    <property type="term" value="C:lysosome"/>
    <property type="evidence" value="ECO:0007669"/>
    <property type="project" value="UniProtKB-SubCell"/>
</dbReference>
<evidence type="ECO:0000256" key="12">
    <source>
        <dbReference type="ARBA" id="ARBA00023228"/>
    </source>
</evidence>
<dbReference type="InterPro" id="IPR015943">
    <property type="entry name" value="WD40/YVTN_repeat-like_dom_sf"/>
</dbReference>
<evidence type="ECO:0000256" key="2">
    <source>
        <dbReference type="ARBA" id="ARBA00004567"/>
    </source>
</evidence>
<evidence type="ECO:0000313" key="15">
    <source>
        <dbReference type="EMBL" id="TMS38122.1"/>
    </source>
</evidence>
<evidence type="ECO:0000256" key="11">
    <source>
        <dbReference type="ARBA" id="ARBA00023132"/>
    </source>
</evidence>
<evidence type="ECO:0000256" key="8">
    <source>
        <dbReference type="ARBA" id="ARBA00022816"/>
    </source>
</evidence>
<evidence type="ECO:0000256" key="7">
    <source>
        <dbReference type="ARBA" id="ARBA00022737"/>
    </source>
</evidence>
<dbReference type="GO" id="GO:0032008">
    <property type="term" value="P:positive regulation of TOR signaling"/>
    <property type="evidence" value="ECO:0007669"/>
    <property type="project" value="TreeGrafter"/>
</dbReference>
<dbReference type="GO" id="GO:0032527">
    <property type="term" value="P:protein exit from endoplasmic reticulum"/>
    <property type="evidence" value="ECO:0007669"/>
    <property type="project" value="TreeGrafter"/>
</dbReference>
<dbReference type="GO" id="GO:0005198">
    <property type="term" value="F:structural molecule activity"/>
    <property type="evidence" value="ECO:0007669"/>
    <property type="project" value="InterPro"/>
</dbReference>
<keyword evidence="6 14" id="KW-0853">WD repeat</keyword>
<comment type="similarity">
    <text evidence="3">Belongs to the WD repeat SEC13 family.</text>
</comment>
<dbReference type="GO" id="GO:0090114">
    <property type="term" value="P:COPII-coated vesicle budding"/>
    <property type="evidence" value="ECO:0007669"/>
    <property type="project" value="TreeGrafter"/>
</dbReference>
<dbReference type="SUPFAM" id="SSF50978">
    <property type="entry name" value="WD40 repeat-like"/>
    <property type="match status" value="1"/>
</dbReference>
<name>A0A4U8UXJ7_STECR</name>
<gene>
    <name evidence="15" type="ORF">L596_004917</name>
</gene>
<evidence type="ECO:0000313" key="16">
    <source>
        <dbReference type="Proteomes" id="UP000298663"/>
    </source>
</evidence>
<keyword evidence="5" id="KW-0813">Transport</keyword>
<reference evidence="15 16" key="2">
    <citation type="journal article" date="2019" name="G3 (Bethesda)">
        <title>Hybrid Assembly of the Genome of the Entomopathogenic Nematode Steinernema carpocapsae Identifies the X-Chromosome.</title>
        <authorList>
            <person name="Serra L."/>
            <person name="Macchietto M."/>
            <person name="Macias-Munoz A."/>
            <person name="McGill C.J."/>
            <person name="Rodriguez I.M."/>
            <person name="Rodriguez B."/>
            <person name="Murad R."/>
            <person name="Mortazavi A."/>
        </authorList>
    </citation>
    <scope>NUCLEOTIDE SEQUENCE [LARGE SCALE GENOMIC DNA]</scope>
    <source>
        <strain evidence="15 16">ALL</strain>
    </source>
</reference>
<dbReference type="InterPro" id="IPR036322">
    <property type="entry name" value="WD40_repeat_dom_sf"/>
</dbReference>
<reference evidence="15 16" key="1">
    <citation type="journal article" date="2015" name="Genome Biol.">
        <title>Comparative genomics of Steinernema reveals deeply conserved gene regulatory networks.</title>
        <authorList>
            <person name="Dillman A.R."/>
            <person name="Macchietto M."/>
            <person name="Porter C.F."/>
            <person name="Rogers A."/>
            <person name="Williams B."/>
            <person name="Antoshechkin I."/>
            <person name="Lee M.M."/>
            <person name="Goodwin Z."/>
            <person name="Lu X."/>
            <person name="Lewis E.E."/>
            <person name="Goodrich-Blair H."/>
            <person name="Stock S.P."/>
            <person name="Adams B.J."/>
            <person name="Sternberg P.W."/>
            <person name="Mortazavi A."/>
        </authorList>
    </citation>
    <scope>NUCLEOTIDE SEQUENCE [LARGE SCALE GENOMIC DNA]</scope>
    <source>
        <strain evidence="15 16">ALL</strain>
    </source>
</reference>
<comment type="caution">
    <text evidence="15">The sequence shown here is derived from an EMBL/GenBank/DDBJ whole genome shotgun (WGS) entry which is preliminary data.</text>
</comment>
<comment type="subcellular location">
    <subcellularLocation>
        <location evidence="1">Lysosome</location>
    </subcellularLocation>
    <subcellularLocation>
        <location evidence="2">Nucleus</location>
        <location evidence="2">Nuclear pore complex</location>
    </subcellularLocation>
</comment>
<keyword evidence="9" id="KW-0653">Protein transport</keyword>
<dbReference type="SMART" id="SM00320">
    <property type="entry name" value="WD40"/>
    <property type="match status" value="6"/>
</dbReference>
<dbReference type="GO" id="GO:0030127">
    <property type="term" value="C:COPII vesicle coat"/>
    <property type="evidence" value="ECO:0007669"/>
    <property type="project" value="TreeGrafter"/>
</dbReference>
<dbReference type="PANTHER" id="PTHR11024">
    <property type="entry name" value="NUCLEAR PORE COMPLEX PROTEIN SEC13 / SEH1 FAMILY MEMBER"/>
    <property type="match status" value="1"/>
</dbReference>
<sequence length="309" mass="34708">MTSAVKVDTAHRDVIHDAQLNFSGTWLATCSHDHLVKVFEIHPNGNTFPKAELTGHEGPVWQVTWSHPKYDNVLASCSHDKKVIVWKEQKNWQKMYEYNQHEGSVNSICWAPHDYGLILACGSTDQNISILEFLADSTWNPVKIPAAHKCGVNGVSWAPFMSNAPIIEKEASRPTMRIVSGGNDNMVKIWKKESDQKWVLECTLEGHDDWVRDVAWAQTVAQGCATIASCGLDKRVIIWRSKNLDNPKSWTQTVLPLFEDVVNGVSWSLFGSVLAISCGDNKVSLWHEQAPDDWVQMASDHDDDMLDAD</sequence>
<dbReference type="AlphaFoldDB" id="A0A4U8UXJ7"/>
<evidence type="ECO:0000256" key="3">
    <source>
        <dbReference type="ARBA" id="ARBA00010102"/>
    </source>
</evidence>
<dbReference type="InterPro" id="IPR001680">
    <property type="entry name" value="WD40_rpt"/>
</dbReference>
<organism evidence="15 16">
    <name type="scientific">Steinernema carpocapsae</name>
    <name type="common">Entomopathogenic nematode</name>
    <dbReference type="NCBI Taxonomy" id="34508"/>
    <lineage>
        <taxon>Eukaryota</taxon>
        <taxon>Metazoa</taxon>
        <taxon>Ecdysozoa</taxon>
        <taxon>Nematoda</taxon>
        <taxon>Chromadorea</taxon>
        <taxon>Rhabditida</taxon>
        <taxon>Tylenchina</taxon>
        <taxon>Panagrolaimomorpha</taxon>
        <taxon>Strongyloidoidea</taxon>
        <taxon>Steinernematidae</taxon>
        <taxon>Steinernema</taxon>
    </lineage>
</organism>
<evidence type="ECO:0000256" key="14">
    <source>
        <dbReference type="PROSITE-ProRule" id="PRU00221"/>
    </source>
</evidence>
<dbReference type="Proteomes" id="UP000298663">
    <property type="component" value="Unassembled WGS sequence"/>
</dbReference>
<dbReference type="PROSITE" id="PS50082">
    <property type="entry name" value="WD_REPEATS_2"/>
    <property type="match status" value="1"/>
</dbReference>
<proteinExistence type="inferred from homology"/>
<dbReference type="PANTHER" id="PTHR11024:SF2">
    <property type="entry name" value="PROTEIN SEC13 HOMOLOG"/>
    <property type="match status" value="1"/>
</dbReference>
<dbReference type="GO" id="GO:0051028">
    <property type="term" value="P:mRNA transport"/>
    <property type="evidence" value="ECO:0007669"/>
    <property type="project" value="UniProtKB-KW"/>
</dbReference>
<keyword evidence="7" id="KW-0677">Repeat</keyword>
<dbReference type="EMBL" id="AZBU02000001">
    <property type="protein sequence ID" value="TMS38122.1"/>
    <property type="molecule type" value="Genomic_DNA"/>
</dbReference>
<evidence type="ECO:0000256" key="13">
    <source>
        <dbReference type="ARBA" id="ARBA00023242"/>
    </source>
</evidence>
<evidence type="ECO:0000256" key="5">
    <source>
        <dbReference type="ARBA" id="ARBA00022448"/>
    </source>
</evidence>
<evidence type="ECO:0000256" key="9">
    <source>
        <dbReference type="ARBA" id="ARBA00022927"/>
    </source>
</evidence>
<keyword evidence="8" id="KW-0509">mRNA transport</keyword>
<keyword evidence="12" id="KW-0458">Lysosome</keyword>
<dbReference type="Pfam" id="PF00400">
    <property type="entry name" value="WD40"/>
    <property type="match status" value="6"/>
</dbReference>
<protein>
    <recommendedName>
        <fullName evidence="4">Protein SEC13 homolog</fullName>
    </recommendedName>
</protein>
<keyword evidence="11" id="KW-0906">Nuclear pore complex</keyword>
<dbReference type="GO" id="GO:0031080">
    <property type="term" value="C:nuclear pore outer ring"/>
    <property type="evidence" value="ECO:0007669"/>
    <property type="project" value="TreeGrafter"/>
</dbReference>